<evidence type="ECO:0000259" key="4">
    <source>
        <dbReference type="PROSITE" id="PS50042"/>
    </source>
</evidence>
<dbReference type="Proteomes" id="UP001449795">
    <property type="component" value="Chromosome"/>
</dbReference>
<protein>
    <submittedName>
        <fullName evidence="6">Crp/Fnr family transcriptional regulator</fullName>
    </submittedName>
</protein>
<dbReference type="SMART" id="SM00100">
    <property type="entry name" value="cNMP"/>
    <property type="match status" value="1"/>
</dbReference>
<dbReference type="InterPro" id="IPR000595">
    <property type="entry name" value="cNMP-bd_dom"/>
</dbReference>
<proteinExistence type="predicted"/>
<reference evidence="6 7" key="1">
    <citation type="submission" date="2024-04" db="EMBL/GenBank/DDBJ databases">
        <title>Complete genome sequence of Nguyenibacter vanlangesis HBCM-1154, a strain capable of nitrogen fixation, IAA production, and phosphorus solubilization isolated from sugarcane soil.</title>
        <authorList>
            <person name="MY HANH P."/>
        </authorList>
    </citation>
    <scope>NUCLEOTIDE SEQUENCE [LARGE SCALE GENOMIC DNA]</scope>
    <source>
        <strain evidence="6 7">HBCM 1154</strain>
    </source>
</reference>
<evidence type="ECO:0000313" key="7">
    <source>
        <dbReference type="Proteomes" id="UP001449795"/>
    </source>
</evidence>
<organism evidence="6 7">
    <name type="scientific">Nguyenibacter vanlangensis</name>
    <dbReference type="NCBI Taxonomy" id="1216886"/>
    <lineage>
        <taxon>Bacteria</taxon>
        <taxon>Pseudomonadati</taxon>
        <taxon>Pseudomonadota</taxon>
        <taxon>Alphaproteobacteria</taxon>
        <taxon>Acetobacterales</taxon>
        <taxon>Acetobacteraceae</taxon>
        <taxon>Nguyenibacter</taxon>
    </lineage>
</organism>
<dbReference type="Pfam" id="PF00027">
    <property type="entry name" value="cNMP_binding"/>
    <property type="match status" value="1"/>
</dbReference>
<dbReference type="InterPro" id="IPR012318">
    <property type="entry name" value="HTH_CRP"/>
</dbReference>
<dbReference type="CDD" id="cd00038">
    <property type="entry name" value="CAP_ED"/>
    <property type="match status" value="1"/>
</dbReference>
<feature type="domain" description="Cyclic nucleotide-binding" evidence="4">
    <location>
        <begin position="57"/>
        <end position="105"/>
    </location>
</feature>
<accession>A0ABZ3D0N0</accession>
<evidence type="ECO:0000259" key="5">
    <source>
        <dbReference type="PROSITE" id="PS51063"/>
    </source>
</evidence>
<keyword evidence="3" id="KW-0804">Transcription</keyword>
<evidence type="ECO:0000256" key="1">
    <source>
        <dbReference type="ARBA" id="ARBA00023015"/>
    </source>
</evidence>
<name>A0ABZ3D0N0_9PROT</name>
<dbReference type="SUPFAM" id="SSF51206">
    <property type="entry name" value="cAMP-binding domain-like"/>
    <property type="match status" value="1"/>
</dbReference>
<dbReference type="InterPro" id="IPR036390">
    <property type="entry name" value="WH_DNA-bd_sf"/>
</dbReference>
<keyword evidence="1" id="KW-0805">Transcription regulation</keyword>
<evidence type="ECO:0000313" key="6">
    <source>
        <dbReference type="EMBL" id="XAE41142.1"/>
    </source>
</evidence>
<dbReference type="InterPro" id="IPR018490">
    <property type="entry name" value="cNMP-bd_dom_sf"/>
</dbReference>
<keyword evidence="2" id="KW-0238">DNA-binding</keyword>
<dbReference type="SMART" id="SM00419">
    <property type="entry name" value="HTH_CRP"/>
    <property type="match status" value="1"/>
</dbReference>
<dbReference type="Pfam" id="PF13545">
    <property type="entry name" value="HTH_Crp_2"/>
    <property type="match status" value="1"/>
</dbReference>
<sequence length="257" mass="28915">MNQSLSITETHKMALPKDRIHINAPSDLLNPKNGPQDLALSPEDEDVLKRIGQPLAFRSGECVFGQNERSDYIYLVESGLVRISHDLANGKRQVLAFHWFGDFIGLSVDGKYVNRADALTDVQAIRYRISGPNGLVHAQPSLQTPLLVKATAEIRLMQRRLIVMSHCKGIERLSSFLVELCNHDRPYFNPDTSILKLPMDRIDIADYIGTTRESISRNLTDLTKKRLIIRIDDNTFRIDLPNLKKIAAATSTGNDLL</sequence>
<dbReference type="RefSeq" id="WP_342627136.1">
    <property type="nucleotide sequence ID" value="NZ_CP152276.1"/>
</dbReference>
<gene>
    <name evidence="6" type="ORF">AAC691_12510</name>
</gene>
<dbReference type="Gene3D" id="2.60.120.10">
    <property type="entry name" value="Jelly Rolls"/>
    <property type="match status" value="1"/>
</dbReference>
<dbReference type="InterPro" id="IPR036388">
    <property type="entry name" value="WH-like_DNA-bd_sf"/>
</dbReference>
<evidence type="ECO:0000256" key="2">
    <source>
        <dbReference type="ARBA" id="ARBA00023125"/>
    </source>
</evidence>
<dbReference type="SUPFAM" id="SSF46785">
    <property type="entry name" value="Winged helix' DNA-binding domain"/>
    <property type="match status" value="1"/>
</dbReference>
<evidence type="ECO:0000256" key="3">
    <source>
        <dbReference type="ARBA" id="ARBA00023163"/>
    </source>
</evidence>
<dbReference type="CDD" id="cd00092">
    <property type="entry name" value="HTH_CRP"/>
    <property type="match status" value="1"/>
</dbReference>
<keyword evidence="7" id="KW-1185">Reference proteome</keyword>
<dbReference type="PROSITE" id="PS50042">
    <property type="entry name" value="CNMP_BINDING_3"/>
    <property type="match status" value="1"/>
</dbReference>
<feature type="domain" description="HTH crp-type" evidence="5">
    <location>
        <begin position="167"/>
        <end position="244"/>
    </location>
</feature>
<dbReference type="PRINTS" id="PR00034">
    <property type="entry name" value="HTHCRP"/>
</dbReference>
<dbReference type="PROSITE" id="PS51063">
    <property type="entry name" value="HTH_CRP_2"/>
    <property type="match status" value="1"/>
</dbReference>
<dbReference type="InterPro" id="IPR014710">
    <property type="entry name" value="RmlC-like_jellyroll"/>
</dbReference>
<dbReference type="EMBL" id="CP152276">
    <property type="protein sequence ID" value="XAE41142.1"/>
    <property type="molecule type" value="Genomic_DNA"/>
</dbReference>
<dbReference type="Gene3D" id="1.10.10.10">
    <property type="entry name" value="Winged helix-like DNA-binding domain superfamily/Winged helix DNA-binding domain"/>
    <property type="match status" value="1"/>
</dbReference>